<dbReference type="AlphaFoldDB" id="A0A5D3YHM9"/>
<dbReference type="SUPFAM" id="SSF46689">
    <property type="entry name" value="Homeodomain-like"/>
    <property type="match status" value="1"/>
</dbReference>
<feature type="DNA-binding region" description="H-T-H motif" evidence="2">
    <location>
        <begin position="35"/>
        <end position="54"/>
    </location>
</feature>
<dbReference type="PROSITE" id="PS01081">
    <property type="entry name" value="HTH_TETR_1"/>
    <property type="match status" value="1"/>
</dbReference>
<dbReference type="InterPro" id="IPR023772">
    <property type="entry name" value="DNA-bd_HTH_TetR-type_CS"/>
</dbReference>
<comment type="caution">
    <text evidence="4">The sequence shown here is derived from an EMBL/GenBank/DDBJ whole genome shotgun (WGS) entry which is preliminary data.</text>
</comment>
<dbReference type="InterPro" id="IPR036271">
    <property type="entry name" value="Tet_transcr_reg_TetR-rel_C_sf"/>
</dbReference>
<dbReference type="PRINTS" id="PR00455">
    <property type="entry name" value="HTHTETR"/>
</dbReference>
<dbReference type="Pfam" id="PF00440">
    <property type="entry name" value="TetR_N"/>
    <property type="match status" value="1"/>
</dbReference>
<dbReference type="Gene3D" id="1.10.357.10">
    <property type="entry name" value="Tetracycline Repressor, domain 2"/>
    <property type="match status" value="1"/>
</dbReference>
<organism evidence="4 5">
    <name type="scientific">Fodinibius salinus</name>
    <dbReference type="NCBI Taxonomy" id="860790"/>
    <lineage>
        <taxon>Bacteria</taxon>
        <taxon>Pseudomonadati</taxon>
        <taxon>Balneolota</taxon>
        <taxon>Balneolia</taxon>
        <taxon>Balneolales</taxon>
        <taxon>Balneolaceae</taxon>
        <taxon>Fodinibius</taxon>
    </lineage>
</organism>
<evidence type="ECO:0000256" key="2">
    <source>
        <dbReference type="PROSITE-ProRule" id="PRU00335"/>
    </source>
</evidence>
<dbReference type="RefSeq" id="WP_148898474.1">
    <property type="nucleotide sequence ID" value="NZ_VNHY01000002.1"/>
</dbReference>
<dbReference type="OrthoDB" id="594604at2"/>
<name>A0A5D3YHM9_9BACT</name>
<sequence>MGKEERKKREKKRRCNQIIDAAEQVIFSKGLEKATMDEIAEEAELSKGTLYLYFENKTELYIAITQRGSDMLNSRFTKIFSEAHDQKGLELIREMGETYLDFVREYPNYFTAFMYYESLSDLDALEDSTYAKQCNQNKREDLNFMVRALQIGMQDGSVDDSYEPKELATIIFASTRGLTAMAHASGRGLHAELLEEIEVGMSTIFENFLNLLVKGMASEKELHNSKDG</sequence>
<keyword evidence="1 2" id="KW-0238">DNA-binding</keyword>
<protein>
    <submittedName>
        <fullName evidence="4">Transcriptional regulator, TetR family</fullName>
    </submittedName>
</protein>
<evidence type="ECO:0000259" key="3">
    <source>
        <dbReference type="PROSITE" id="PS50977"/>
    </source>
</evidence>
<evidence type="ECO:0000313" key="4">
    <source>
        <dbReference type="EMBL" id="TYP93404.1"/>
    </source>
</evidence>
<evidence type="ECO:0000256" key="1">
    <source>
        <dbReference type="ARBA" id="ARBA00023125"/>
    </source>
</evidence>
<accession>A0A5D3YHM9</accession>
<dbReference type="EMBL" id="VNHY01000002">
    <property type="protein sequence ID" value="TYP93404.1"/>
    <property type="molecule type" value="Genomic_DNA"/>
</dbReference>
<gene>
    <name evidence="4" type="ORF">LX73_1108</name>
</gene>
<reference evidence="4 5" key="1">
    <citation type="submission" date="2019-07" db="EMBL/GenBank/DDBJ databases">
        <title>Genomic Encyclopedia of Archaeal and Bacterial Type Strains, Phase II (KMG-II): from individual species to whole genera.</title>
        <authorList>
            <person name="Goeker M."/>
        </authorList>
    </citation>
    <scope>NUCLEOTIDE SEQUENCE [LARGE SCALE GENOMIC DNA]</scope>
    <source>
        <strain evidence="4 5">DSM 21935</strain>
    </source>
</reference>
<dbReference type="PANTHER" id="PTHR43479:SF11">
    <property type="entry name" value="ACREF_ENVCD OPERON REPRESSOR-RELATED"/>
    <property type="match status" value="1"/>
</dbReference>
<proteinExistence type="predicted"/>
<dbReference type="Proteomes" id="UP000324595">
    <property type="component" value="Unassembled WGS sequence"/>
</dbReference>
<dbReference type="InterPro" id="IPR001647">
    <property type="entry name" value="HTH_TetR"/>
</dbReference>
<dbReference type="GO" id="GO:0003677">
    <property type="term" value="F:DNA binding"/>
    <property type="evidence" value="ECO:0007669"/>
    <property type="project" value="UniProtKB-UniRule"/>
</dbReference>
<dbReference type="PROSITE" id="PS50977">
    <property type="entry name" value="HTH_TETR_2"/>
    <property type="match status" value="1"/>
</dbReference>
<feature type="domain" description="HTH tetR-type" evidence="3">
    <location>
        <begin position="12"/>
        <end position="72"/>
    </location>
</feature>
<dbReference type="InterPro" id="IPR050624">
    <property type="entry name" value="HTH-type_Tx_Regulator"/>
</dbReference>
<keyword evidence="5" id="KW-1185">Reference proteome</keyword>
<evidence type="ECO:0000313" key="5">
    <source>
        <dbReference type="Proteomes" id="UP000324595"/>
    </source>
</evidence>
<dbReference type="InterPro" id="IPR009057">
    <property type="entry name" value="Homeodomain-like_sf"/>
</dbReference>
<dbReference type="Gene3D" id="1.10.10.60">
    <property type="entry name" value="Homeodomain-like"/>
    <property type="match status" value="1"/>
</dbReference>
<dbReference type="PANTHER" id="PTHR43479">
    <property type="entry name" value="ACREF/ENVCD OPERON REPRESSOR-RELATED"/>
    <property type="match status" value="1"/>
</dbReference>
<dbReference type="SUPFAM" id="SSF48498">
    <property type="entry name" value="Tetracyclin repressor-like, C-terminal domain"/>
    <property type="match status" value="1"/>
</dbReference>